<feature type="domain" description="STAS" evidence="1">
    <location>
        <begin position="35"/>
        <end position="107"/>
    </location>
</feature>
<dbReference type="AlphaFoldDB" id="A0A517T6R4"/>
<accession>A0A517T6R4</accession>
<dbReference type="EMBL" id="CP036316">
    <property type="protein sequence ID" value="QDT64061.1"/>
    <property type="molecule type" value="Genomic_DNA"/>
</dbReference>
<evidence type="ECO:0000313" key="3">
    <source>
        <dbReference type="Proteomes" id="UP000319976"/>
    </source>
</evidence>
<dbReference type="KEGG" id="chya:V22_12910"/>
<dbReference type="RefSeq" id="WP_145260914.1">
    <property type="nucleotide sequence ID" value="NZ_CP036316.1"/>
</dbReference>
<sequence length="107" mass="11699">MNPPPQTFDIYESGELCVIGFGNRDPLELSVPDCQQEINRLTEEAECKKLAVDLTGVTLIASGMLGLLASVAKSGIDVMLFNPSEDIIEVLEITNLNRMITSHHVEV</sequence>
<dbReference type="OrthoDB" id="213402at2"/>
<dbReference type="CDD" id="cd07043">
    <property type="entry name" value="STAS_anti-anti-sigma_factors"/>
    <property type="match status" value="1"/>
</dbReference>
<dbReference type="Gene3D" id="3.30.750.24">
    <property type="entry name" value="STAS domain"/>
    <property type="match status" value="1"/>
</dbReference>
<dbReference type="Proteomes" id="UP000319976">
    <property type="component" value="Chromosome"/>
</dbReference>
<evidence type="ECO:0000313" key="2">
    <source>
        <dbReference type="EMBL" id="QDT64061.1"/>
    </source>
</evidence>
<dbReference type="InterPro" id="IPR002645">
    <property type="entry name" value="STAS_dom"/>
</dbReference>
<evidence type="ECO:0000259" key="1">
    <source>
        <dbReference type="PROSITE" id="PS50801"/>
    </source>
</evidence>
<organism evidence="2 3">
    <name type="scientific">Calycomorphotria hydatis</name>
    <dbReference type="NCBI Taxonomy" id="2528027"/>
    <lineage>
        <taxon>Bacteria</taxon>
        <taxon>Pseudomonadati</taxon>
        <taxon>Planctomycetota</taxon>
        <taxon>Planctomycetia</taxon>
        <taxon>Planctomycetales</taxon>
        <taxon>Planctomycetaceae</taxon>
        <taxon>Calycomorphotria</taxon>
    </lineage>
</organism>
<dbReference type="InterPro" id="IPR036513">
    <property type="entry name" value="STAS_dom_sf"/>
</dbReference>
<reference evidence="2 3" key="1">
    <citation type="submission" date="2019-02" db="EMBL/GenBank/DDBJ databases">
        <title>Deep-cultivation of Planctomycetes and their phenomic and genomic characterization uncovers novel biology.</title>
        <authorList>
            <person name="Wiegand S."/>
            <person name="Jogler M."/>
            <person name="Boedeker C."/>
            <person name="Pinto D."/>
            <person name="Vollmers J."/>
            <person name="Rivas-Marin E."/>
            <person name="Kohn T."/>
            <person name="Peeters S.H."/>
            <person name="Heuer A."/>
            <person name="Rast P."/>
            <person name="Oberbeckmann S."/>
            <person name="Bunk B."/>
            <person name="Jeske O."/>
            <person name="Meyerdierks A."/>
            <person name="Storesund J.E."/>
            <person name="Kallscheuer N."/>
            <person name="Luecker S."/>
            <person name="Lage O.M."/>
            <person name="Pohl T."/>
            <person name="Merkel B.J."/>
            <person name="Hornburger P."/>
            <person name="Mueller R.-W."/>
            <person name="Bruemmer F."/>
            <person name="Labrenz M."/>
            <person name="Spormann A.M."/>
            <person name="Op den Camp H."/>
            <person name="Overmann J."/>
            <person name="Amann R."/>
            <person name="Jetten M.S.M."/>
            <person name="Mascher T."/>
            <person name="Medema M.H."/>
            <person name="Devos D.P."/>
            <person name="Kaster A.-K."/>
            <person name="Ovreas L."/>
            <person name="Rohde M."/>
            <person name="Galperin M.Y."/>
            <person name="Jogler C."/>
        </authorList>
    </citation>
    <scope>NUCLEOTIDE SEQUENCE [LARGE SCALE GENOMIC DNA]</scope>
    <source>
        <strain evidence="2 3">V22</strain>
    </source>
</reference>
<dbReference type="Pfam" id="PF01740">
    <property type="entry name" value="STAS"/>
    <property type="match status" value="1"/>
</dbReference>
<protein>
    <recommendedName>
        <fullName evidence="1">STAS domain-containing protein</fullName>
    </recommendedName>
</protein>
<gene>
    <name evidence="2" type="ORF">V22_12910</name>
</gene>
<keyword evidence="3" id="KW-1185">Reference proteome</keyword>
<proteinExistence type="predicted"/>
<dbReference type="PROSITE" id="PS50801">
    <property type="entry name" value="STAS"/>
    <property type="match status" value="1"/>
</dbReference>
<name>A0A517T6R4_9PLAN</name>
<dbReference type="SUPFAM" id="SSF52091">
    <property type="entry name" value="SpoIIaa-like"/>
    <property type="match status" value="1"/>
</dbReference>